<dbReference type="Pfam" id="PF12849">
    <property type="entry name" value="PBP_like_2"/>
    <property type="match status" value="1"/>
</dbReference>
<dbReference type="InterPro" id="IPR024370">
    <property type="entry name" value="PBP_domain"/>
</dbReference>
<evidence type="ECO:0000256" key="2">
    <source>
        <dbReference type="SAM" id="SignalP"/>
    </source>
</evidence>
<feature type="signal peptide" evidence="2">
    <location>
        <begin position="1"/>
        <end position="24"/>
    </location>
</feature>
<feature type="chain" id="PRO_5010707468" evidence="2">
    <location>
        <begin position="25"/>
        <end position="409"/>
    </location>
</feature>
<keyword evidence="2" id="KW-0732">Signal</keyword>
<comment type="caution">
    <text evidence="4">The sequence shown here is derived from an EMBL/GenBank/DDBJ whole genome shotgun (WGS) entry which is preliminary data.</text>
</comment>
<evidence type="ECO:0000313" key="5">
    <source>
        <dbReference type="Proteomes" id="UP000189295"/>
    </source>
</evidence>
<dbReference type="PANTHER" id="PTHR42996:SF1">
    <property type="entry name" value="PHOSPHATE-BINDING PROTEIN PSTS"/>
    <property type="match status" value="1"/>
</dbReference>
<dbReference type="EMBL" id="MNPW01000014">
    <property type="protein sequence ID" value="ONH50600.1"/>
    <property type="molecule type" value="Genomic_DNA"/>
</dbReference>
<dbReference type="Proteomes" id="UP000189295">
    <property type="component" value="Unassembled WGS sequence"/>
</dbReference>
<dbReference type="AlphaFoldDB" id="A0A1V2JZG2"/>
<evidence type="ECO:0000259" key="3">
    <source>
        <dbReference type="Pfam" id="PF12849"/>
    </source>
</evidence>
<organism evidence="4 5">
    <name type="scientific">Pseudomonas cedrina subsp. cedrina</name>
    <dbReference type="NCBI Taxonomy" id="76762"/>
    <lineage>
        <taxon>Bacteria</taxon>
        <taxon>Pseudomonadati</taxon>
        <taxon>Pseudomonadota</taxon>
        <taxon>Gammaproteobacteria</taxon>
        <taxon>Pseudomonadales</taxon>
        <taxon>Pseudomonadaceae</taxon>
        <taxon>Pseudomonas</taxon>
    </lineage>
</organism>
<evidence type="ECO:0000313" key="4">
    <source>
        <dbReference type="EMBL" id="ONH50600.1"/>
    </source>
</evidence>
<dbReference type="InterPro" id="IPR050962">
    <property type="entry name" value="Phosphate-bind_PstS"/>
</dbReference>
<dbReference type="OrthoDB" id="9801510at2"/>
<proteinExistence type="inferred from homology"/>
<dbReference type="PANTHER" id="PTHR42996">
    <property type="entry name" value="PHOSPHATE-BINDING PROTEIN PSTS"/>
    <property type="match status" value="1"/>
</dbReference>
<dbReference type="SUPFAM" id="SSF53850">
    <property type="entry name" value="Periplasmic binding protein-like II"/>
    <property type="match status" value="1"/>
</dbReference>
<evidence type="ECO:0000256" key="1">
    <source>
        <dbReference type="ARBA" id="ARBA00008725"/>
    </source>
</evidence>
<accession>A0A1V2JZG2</accession>
<sequence length="409" mass="42879">MFKRNVLAVSMTLAALCSAQAAMADVNGGGATLPQPLYQTAGVLPTGFAQYIGVGSGNGKAAFLTNDYTKFVAGVTNKNVHWAGSDSKLTATELSTYASAKQPTWGKLIQVPSVATSVAIPFNKSGTGTAGVNLSVDQLCGVFSGRLTSWSQIDPSLSGDIKVVYRKANSGTTELFTRFLKAKCNPTLEGGTFAVTQAFDASFSRGLPVGAISPLEQIDPNSTATPKATFKDTSEGVMSTLNVAEGRITYMSPDYAATSLAGLEDATKVAKVAGVSPAPANVLTAISNVTPPTTNLDNQNLWVPVFGNADPSDASVVPYPSAGYPILGFTNVIFSQCYVNADQTSQVRAFFTRHYGSNALTNNDAAIRNNRFVPLPANWKTAIRDNFLTATSNLSIGKTDVCNAIGRPL</sequence>
<dbReference type="Gene3D" id="3.40.190.10">
    <property type="entry name" value="Periplasmic binding protein-like II"/>
    <property type="match status" value="2"/>
</dbReference>
<feature type="domain" description="PBP" evidence="3">
    <location>
        <begin position="33"/>
        <end position="340"/>
    </location>
</feature>
<reference evidence="4 5" key="1">
    <citation type="submission" date="2016-10" db="EMBL/GenBank/DDBJ databases">
        <title>Pseudomonas lactis sp. nov. and Pseudomonas paralactis sp. nov., isolated from bovine raw milk.</title>
        <authorList>
            <person name="Von Neubeck M."/>
            <person name="Huptas C."/>
            <person name="Glueck C."/>
            <person name="Krewinkel M."/>
            <person name="Stoeckel M."/>
            <person name="Stressler T."/>
            <person name="Fischer L."/>
            <person name="Hinrichs J."/>
            <person name="Scherer S."/>
            <person name="Wenning M."/>
        </authorList>
    </citation>
    <scope>NUCLEOTIDE SEQUENCE [LARGE SCALE GENOMIC DNA]</scope>
    <source>
        <strain evidence="4 5">DSM 17516</strain>
    </source>
</reference>
<name>A0A1V2JZG2_PSECE</name>
<gene>
    <name evidence="4" type="ORF">BLL36_24480</name>
</gene>
<dbReference type="RefSeq" id="WP_076954285.1">
    <property type="nucleotide sequence ID" value="NZ_MNPW01000014.1"/>
</dbReference>
<comment type="similarity">
    <text evidence="1">Belongs to the PstS family.</text>
</comment>
<protein>
    <submittedName>
        <fullName evidence="4">Alkaline phosphatase</fullName>
    </submittedName>
</protein>